<evidence type="ECO:0000256" key="1">
    <source>
        <dbReference type="ARBA" id="ARBA00022763"/>
    </source>
</evidence>
<accession>A0A2Z5G018</accession>
<gene>
    <name evidence="3" type="ORF">ACPOL_3173</name>
</gene>
<dbReference type="GO" id="GO:0006281">
    <property type="term" value="P:DNA repair"/>
    <property type="evidence" value="ECO:0007669"/>
    <property type="project" value="InterPro"/>
</dbReference>
<dbReference type="EMBL" id="CP030840">
    <property type="protein sequence ID" value="AXC12468.1"/>
    <property type="molecule type" value="Genomic_DNA"/>
</dbReference>
<dbReference type="Pfam" id="PF00817">
    <property type="entry name" value="IMS"/>
    <property type="match status" value="1"/>
</dbReference>
<evidence type="ECO:0000313" key="3">
    <source>
        <dbReference type="EMBL" id="AXC12468.1"/>
    </source>
</evidence>
<keyword evidence="4" id="KW-1185">Reference proteome</keyword>
<dbReference type="Proteomes" id="UP000253606">
    <property type="component" value="Chromosome"/>
</dbReference>
<organism evidence="3 4">
    <name type="scientific">Acidisarcina polymorpha</name>
    <dbReference type="NCBI Taxonomy" id="2211140"/>
    <lineage>
        <taxon>Bacteria</taxon>
        <taxon>Pseudomonadati</taxon>
        <taxon>Acidobacteriota</taxon>
        <taxon>Terriglobia</taxon>
        <taxon>Terriglobales</taxon>
        <taxon>Acidobacteriaceae</taxon>
        <taxon>Acidisarcina</taxon>
    </lineage>
</organism>
<dbReference type="KEGG" id="abas:ACPOL_3173"/>
<dbReference type="AlphaFoldDB" id="A0A2Z5G018"/>
<name>A0A2Z5G018_9BACT</name>
<dbReference type="InterPro" id="IPR050356">
    <property type="entry name" value="SulA_CellDiv_inhibitor"/>
</dbReference>
<dbReference type="SUPFAM" id="SSF56672">
    <property type="entry name" value="DNA/RNA polymerases"/>
    <property type="match status" value="1"/>
</dbReference>
<feature type="domain" description="UmuC" evidence="2">
    <location>
        <begin position="7"/>
        <end position="159"/>
    </location>
</feature>
<reference evidence="3 4" key="1">
    <citation type="journal article" date="2018" name="Front. Microbiol.">
        <title>Hydrolytic Capabilities as a Key to Environmental Success: Chitinolytic and Cellulolytic Acidobacteria From Acidic Sub-arctic Soils and Boreal Peatlands.</title>
        <authorList>
            <person name="Belova S.E."/>
            <person name="Ravin N.V."/>
            <person name="Pankratov T.A."/>
            <person name="Rakitin A.L."/>
            <person name="Ivanova A.A."/>
            <person name="Beletsky A.V."/>
            <person name="Mardanov A.V."/>
            <person name="Sinninghe Damste J.S."/>
            <person name="Dedysh S.N."/>
        </authorList>
    </citation>
    <scope>NUCLEOTIDE SEQUENCE [LARGE SCALE GENOMIC DNA]</scope>
    <source>
        <strain evidence="3 4">SBC82</strain>
    </source>
</reference>
<evidence type="ECO:0000259" key="2">
    <source>
        <dbReference type="Pfam" id="PF00817"/>
    </source>
</evidence>
<dbReference type="PANTHER" id="PTHR35369:SF2">
    <property type="entry name" value="BLR3025 PROTEIN"/>
    <property type="match status" value="1"/>
</dbReference>
<dbReference type="InterPro" id="IPR043502">
    <property type="entry name" value="DNA/RNA_pol_sf"/>
</dbReference>
<proteinExistence type="predicted"/>
<evidence type="ECO:0000313" key="4">
    <source>
        <dbReference type="Proteomes" id="UP000253606"/>
    </source>
</evidence>
<protein>
    <submittedName>
        <fullName evidence="3">DNA polymerase-like protein</fullName>
    </submittedName>
</protein>
<dbReference type="PANTHER" id="PTHR35369">
    <property type="entry name" value="BLR3025 PROTEIN-RELATED"/>
    <property type="match status" value="1"/>
</dbReference>
<sequence>MGYAAIYIPEFPTLAWLRLDKGARTRAVAVIDGKPPLEKVVSFNRAAKEMGLSHGMSKVQADTSGRVIFHPRSLHEEKEALDLVFQAAEGFSPRVQIIASPLNEYAKTGCPAAALLVDQSGTETLFGDGRSYATKIREALQEIEFHSNVAVAPNAEASLLLARSYSGVTHVSERDVERKLAPLPVSALRTEMSTLATLKRWGIRNLGELAALPETALISRIGQQGKRLQRLAVGREDPP</sequence>
<dbReference type="InterPro" id="IPR001126">
    <property type="entry name" value="UmuC"/>
</dbReference>
<dbReference type="Gene3D" id="1.10.150.20">
    <property type="entry name" value="5' to 3' exonuclease, C-terminal subdomain"/>
    <property type="match status" value="1"/>
</dbReference>
<keyword evidence="1" id="KW-0227">DNA damage</keyword>